<evidence type="ECO:0000256" key="1">
    <source>
        <dbReference type="ARBA" id="ARBA00001933"/>
    </source>
</evidence>
<feature type="coiled-coil region" evidence="5">
    <location>
        <begin position="315"/>
        <end position="342"/>
    </location>
</feature>
<evidence type="ECO:0000313" key="7">
    <source>
        <dbReference type="EMBL" id="AWM15326.1"/>
    </source>
</evidence>
<sequence length="453" mass="50189">MKYAKNILETIGNTPLVKINKITKEIDALVLAKVETFNPGNSVKDRMAVKMIEDAEADGRLKPGGTIIEGTSGNTGMGLALGAIIKGYKLICVITDKQSKEKMDILRAVGAKVIVCPTDVEPTDPRSYYSVSKRLSEEVPNAWYVNQYDNPSNALAHYEQTGPEIWEQTEGKVTHFVVGVGTGGTISGVAKYLKEQNPNVKIWGVDTYGSVFKKYHETGIFDENEIYSYITEGIGEDILPKNVDFSLIDGFTKVTDKDAAVFTRKLALEEGIFVGNSAGAAIKGVLQLKEHFKPEDVVVVLFHDSGSRYVGKIFNDDWMRERGFLEEEITKAEDLIKDHIDKPLVTVKTEELVSHAIERMKKYKISQIPVVDSKGFVGSVDEADLFRSYVEDKDIADKPIKEVMGKPFPVVKASVPVEEISKLITKENQAVLVDLGESKFHIITKHDIISAIK</sequence>
<dbReference type="KEGG" id="fse:DI487_10740"/>
<dbReference type="InterPro" id="IPR001216">
    <property type="entry name" value="P-phosphate_BS"/>
</dbReference>
<protein>
    <submittedName>
        <fullName evidence="7">Cystathionine beta-synthase</fullName>
    </submittedName>
</protein>
<comment type="cofactor">
    <cofactor evidence="1">
        <name>pyridoxal 5'-phosphate</name>
        <dbReference type="ChEBI" id="CHEBI:597326"/>
    </cofactor>
</comment>
<evidence type="ECO:0000256" key="2">
    <source>
        <dbReference type="ARBA" id="ARBA00007103"/>
    </source>
</evidence>
<dbReference type="Proteomes" id="UP000245429">
    <property type="component" value="Chromosome"/>
</dbReference>
<accession>A0A2U8QZL3</accession>
<dbReference type="AlphaFoldDB" id="A0A2U8QZL3"/>
<proteinExistence type="inferred from homology"/>
<dbReference type="FunFam" id="3.40.50.1100:FF:000118">
    <property type="entry name" value="Related to CYS4-cystathionine beta-synthase"/>
    <property type="match status" value="1"/>
</dbReference>
<dbReference type="Gene3D" id="3.40.50.1100">
    <property type="match status" value="2"/>
</dbReference>
<dbReference type="Pfam" id="PF00571">
    <property type="entry name" value="CBS"/>
    <property type="match status" value="2"/>
</dbReference>
<reference evidence="7 8" key="1">
    <citation type="submission" date="2018-05" db="EMBL/GenBank/DDBJ databases">
        <title>Flavobacterium sp. MEBiC07310.</title>
        <authorList>
            <person name="Baek K."/>
        </authorList>
    </citation>
    <scope>NUCLEOTIDE SEQUENCE [LARGE SCALE GENOMIC DNA]</scope>
    <source>
        <strain evidence="7 8">MEBiC07310</strain>
    </source>
</reference>
<dbReference type="PROSITE" id="PS51371">
    <property type="entry name" value="CBS"/>
    <property type="match status" value="1"/>
</dbReference>
<keyword evidence="5" id="KW-0175">Coiled coil</keyword>
<keyword evidence="4" id="KW-0129">CBS domain</keyword>
<dbReference type="InterPro" id="IPR050214">
    <property type="entry name" value="Cys_Synth/Cystath_Beta-Synth"/>
</dbReference>
<evidence type="ECO:0000313" key="8">
    <source>
        <dbReference type="Proteomes" id="UP000245429"/>
    </source>
</evidence>
<feature type="domain" description="CBS" evidence="6">
    <location>
        <begin position="340"/>
        <end position="395"/>
    </location>
</feature>
<dbReference type="PANTHER" id="PTHR10314">
    <property type="entry name" value="CYSTATHIONINE BETA-SYNTHASE"/>
    <property type="match status" value="1"/>
</dbReference>
<evidence type="ECO:0000259" key="6">
    <source>
        <dbReference type="PROSITE" id="PS51371"/>
    </source>
</evidence>
<dbReference type="SMART" id="SM00116">
    <property type="entry name" value="CBS"/>
    <property type="match status" value="2"/>
</dbReference>
<organism evidence="7 8">
    <name type="scientific">Flavobacterium sediminis</name>
    <dbReference type="NCBI Taxonomy" id="2201181"/>
    <lineage>
        <taxon>Bacteria</taxon>
        <taxon>Pseudomonadati</taxon>
        <taxon>Bacteroidota</taxon>
        <taxon>Flavobacteriia</taxon>
        <taxon>Flavobacteriales</taxon>
        <taxon>Flavobacteriaceae</taxon>
        <taxon>Flavobacterium</taxon>
    </lineage>
</organism>
<dbReference type="GO" id="GO:0016765">
    <property type="term" value="F:transferase activity, transferring alkyl or aryl (other than methyl) groups"/>
    <property type="evidence" value="ECO:0007669"/>
    <property type="project" value="UniProtKB-ARBA"/>
</dbReference>
<dbReference type="FunFam" id="3.40.50.1100:FF:000003">
    <property type="entry name" value="Cystathionine beta-synthase"/>
    <property type="match status" value="1"/>
</dbReference>
<dbReference type="Gene3D" id="3.10.580.10">
    <property type="entry name" value="CBS-domain"/>
    <property type="match status" value="1"/>
</dbReference>
<evidence type="ECO:0000256" key="4">
    <source>
        <dbReference type="PROSITE-ProRule" id="PRU00703"/>
    </source>
</evidence>
<keyword evidence="3" id="KW-0663">Pyridoxal phosphate</keyword>
<dbReference type="InterPro" id="IPR036052">
    <property type="entry name" value="TrpB-like_PALP_sf"/>
</dbReference>
<keyword evidence="8" id="KW-1185">Reference proteome</keyword>
<dbReference type="OrthoDB" id="9808024at2"/>
<dbReference type="InterPro" id="IPR046342">
    <property type="entry name" value="CBS_dom_sf"/>
</dbReference>
<dbReference type="SUPFAM" id="SSF54631">
    <property type="entry name" value="CBS-domain pair"/>
    <property type="match status" value="1"/>
</dbReference>
<evidence type="ECO:0000256" key="3">
    <source>
        <dbReference type="ARBA" id="ARBA00022898"/>
    </source>
</evidence>
<dbReference type="RefSeq" id="WP_109570663.1">
    <property type="nucleotide sequence ID" value="NZ_CP029463.1"/>
</dbReference>
<dbReference type="GO" id="GO:0006535">
    <property type="term" value="P:cysteine biosynthetic process from serine"/>
    <property type="evidence" value="ECO:0007669"/>
    <property type="project" value="InterPro"/>
</dbReference>
<dbReference type="EMBL" id="CP029463">
    <property type="protein sequence ID" value="AWM15326.1"/>
    <property type="molecule type" value="Genomic_DNA"/>
</dbReference>
<dbReference type="InterPro" id="IPR000644">
    <property type="entry name" value="CBS_dom"/>
</dbReference>
<dbReference type="CDD" id="cd01561">
    <property type="entry name" value="CBS_like"/>
    <property type="match status" value="1"/>
</dbReference>
<dbReference type="PROSITE" id="PS00901">
    <property type="entry name" value="CYS_SYNTHASE"/>
    <property type="match status" value="1"/>
</dbReference>
<dbReference type="SUPFAM" id="SSF53686">
    <property type="entry name" value="Tryptophan synthase beta subunit-like PLP-dependent enzymes"/>
    <property type="match status" value="1"/>
</dbReference>
<comment type="similarity">
    <text evidence="2">Belongs to the cysteine synthase/cystathionine beta-synthase family.</text>
</comment>
<gene>
    <name evidence="7" type="ORF">DI487_10740</name>
</gene>
<dbReference type="InterPro" id="IPR001926">
    <property type="entry name" value="TrpB-like_PALP"/>
</dbReference>
<name>A0A2U8QZL3_9FLAO</name>
<dbReference type="Pfam" id="PF00291">
    <property type="entry name" value="PALP"/>
    <property type="match status" value="1"/>
</dbReference>
<evidence type="ECO:0000256" key="5">
    <source>
        <dbReference type="SAM" id="Coils"/>
    </source>
</evidence>